<name>S4R5N8_PETMA</name>
<organism evidence="3">
    <name type="scientific">Petromyzon marinus</name>
    <name type="common">Sea lamprey</name>
    <dbReference type="NCBI Taxonomy" id="7757"/>
    <lineage>
        <taxon>Eukaryota</taxon>
        <taxon>Metazoa</taxon>
        <taxon>Chordata</taxon>
        <taxon>Craniata</taxon>
        <taxon>Vertebrata</taxon>
        <taxon>Cyclostomata</taxon>
        <taxon>Hyperoartia</taxon>
        <taxon>Petromyzontiformes</taxon>
        <taxon>Petromyzontidae</taxon>
        <taxon>Petromyzon</taxon>
    </lineage>
</organism>
<dbReference type="PANTHER" id="PTHR43539">
    <property type="entry name" value="FLAVIN-BINDING MONOOXYGENASE-LIKE PROTEIN (AFU_ORTHOLOGUE AFUA_4G09220)"/>
    <property type="match status" value="1"/>
</dbReference>
<protein>
    <submittedName>
        <fullName evidence="3">Uncharacterized protein</fullName>
    </submittedName>
</protein>
<sequence>MPMKLAPFQPTLCCLLALLVHANGAASSSIAKDFCVVGAGPSGLQMGYYLEQSRRDYVILERSGAPGHFFAVYPRHRKLISINKRHTGKRNKEFNLRHDWNSLLSHDETMLFRHYSRDFFPHADDMVRYLSDYAKRFRLNVRYNTNVTEIRATADSSAWNGHRFVLGDQSGNEWRCQVLLVATGMWLPRVPRFIGSELVEGYENVSVNPSDFEGQSVLILGRGNSAFETADNIMGSTNLVHMLGRSHLRLSWATHYVGDLRS</sequence>
<dbReference type="GO" id="GO:0036503">
    <property type="term" value="P:ERAD pathway"/>
    <property type="evidence" value="ECO:0007669"/>
    <property type="project" value="TreeGrafter"/>
</dbReference>
<evidence type="ECO:0000313" key="3">
    <source>
        <dbReference type="Ensembl" id="ENSPMAP00000000518.1"/>
    </source>
</evidence>
<feature type="signal peptide" evidence="2">
    <location>
        <begin position="1"/>
        <end position="27"/>
    </location>
</feature>
<dbReference type="PANTHER" id="PTHR43539:SF23">
    <property type="entry name" value="FAD-DEPENDENT OXIDOREDUCTASE DOMAIN-CONTAINING PROTEIN 2"/>
    <property type="match status" value="1"/>
</dbReference>
<proteinExistence type="predicted"/>
<dbReference type="STRING" id="7757.ENSPMAP00000000518"/>
<dbReference type="GO" id="GO:0050660">
    <property type="term" value="F:flavin adenine dinucleotide binding"/>
    <property type="evidence" value="ECO:0007669"/>
    <property type="project" value="TreeGrafter"/>
</dbReference>
<dbReference type="PRINTS" id="PR00469">
    <property type="entry name" value="PNDRDTASEII"/>
</dbReference>
<dbReference type="HOGENOM" id="CLU_098147_0_0_1"/>
<dbReference type="AlphaFoldDB" id="S4R5N8"/>
<dbReference type="OMA" id="TITWIEA"/>
<dbReference type="Gene3D" id="3.50.50.60">
    <property type="entry name" value="FAD/NAD(P)-binding domain"/>
    <property type="match status" value="2"/>
</dbReference>
<reference evidence="3" key="2">
    <citation type="submission" date="2025-09" db="UniProtKB">
        <authorList>
            <consortium name="Ensembl"/>
        </authorList>
    </citation>
    <scope>IDENTIFICATION</scope>
</reference>
<dbReference type="SUPFAM" id="SSF51905">
    <property type="entry name" value="FAD/NAD(P)-binding domain"/>
    <property type="match status" value="1"/>
</dbReference>
<dbReference type="Pfam" id="PF13738">
    <property type="entry name" value="Pyr_redox_3"/>
    <property type="match status" value="1"/>
</dbReference>
<dbReference type="InterPro" id="IPR036188">
    <property type="entry name" value="FAD/NAD-bd_sf"/>
</dbReference>
<dbReference type="GeneTree" id="ENSGT00640000091519"/>
<evidence type="ECO:0000256" key="1">
    <source>
        <dbReference type="ARBA" id="ARBA00023002"/>
    </source>
</evidence>
<reference evidence="3" key="1">
    <citation type="submission" date="2025-08" db="UniProtKB">
        <authorList>
            <consortium name="Ensembl"/>
        </authorList>
    </citation>
    <scope>IDENTIFICATION</scope>
</reference>
<keyword evidence="2" id="KW-0732">Signal</keyword>
<feature type="chain" id="PRO_5004532244" evidence="2">
    <location>
        <begin position="28"/>
        <end position="262"/>
    </location>
</feature>
<dbReference type="GO" id="GO:0005788">
    <property type="term" value="C:endoplasmic reticulum lumen"/>
    <property type="evidence" value="ECO:0007669"/>
    <property type="project" value="TreeGrafter"/>
</dbReference>
<keyword evidence="1" id="KW-0560">Oxidoreductase</keyword>
<dbReference type="GO" id="GO:0004497">
    <property type="term" value="F:monooxygenase activity"/>
    <property type="evidence" value="ECO:0007669"/>
    <property type="project" value="TreeGrafter"/>
</dbReference>
<evidence type="ECO:0000256" key="2">
    <source>
        <dbReference type="SAM" id="SignalP"/>
    </source>
</evidence>
<accession>S4R5N8</accession>
<dbReference type="Ensembl" id="ENSPMAT00000000519.1">
    <property type="protein sequence ID" value="ENSPMAP00000000518.1"/>
    <property type="gene ID" value="ENSPMAG00000000468.1"/>
</dbReference>
<dbReference type="InterPro" id="IPR050982">
    <property type="entry name" value="Auxin_biosynth/cation_transpt"/>
</dbReference>